<protein>
    <submittedName>
        <fullName evidence="2">Uncharacterized protein</fullName>
    </submittedName>
</protein>
<evidence type="ECO:0000256" key="1">
    <source>
        <dbReference type="SAM" id="MobiDB-lite"/>
    </source>
</evidence>
<evidence type="ECO:0000313" key="2">
    <source>
        <dbReference type="EMBL" id="VAZ85836.1"/>
    </source>
</evidence>
<feature type="region of interest" description="Disordered" evidence="1">
    <location>
        <begin position="91"/>
        <end position="136"/>
    </location>
</feature>
<reference evidence="4 5" key="1">
    <citation type="submission" date="2018-09" db="EMBL/GenBank/DDBJ databases">
        <authorList>
            <person name="Tagini F."/>
        </authorList>
    </citation>
    <scope>NUCLEOTIDE SEQUENCE [LARGE SCALE GENOMIC DNA]</scope>
    <source>
        <strain evidence="3 4">MK4</strain>
        <strain evidence="2 5">MK42</strain>
    </source>
</reference>
<evidence type="ECO:0000313" key="3">
    <source>
        <dbReference type="EMBL" id="VAZ99690.1"/>
    </source>
</evidence>
<name>A0AB38UZS0_9MYCO</name>
<organism evidence="2 5">
    <name type="scientific">Mycobacterium persicum</name>
    <dbReference type="NCBI Taxonomy" id="1487726"/>
    <lineage>
        <taxon>Bacteria</taxon>
        <taxon>Bacillati</taxon>
        <taxon>Actinomycetota</taxon>
        <taxon>Actinomycetes</taxon>
        <taxon>Mycobacteriales</taxon>
        <taxon>Mycobacteriaceae</taxon>
        <taxon>Mycobacterium</taxon>
    </lineage>
</organism>
<accession>A0AB38UZS0</accession>
<dbReference type="EMBL" id="UPHL01000134">
    <property type="protein sequence ID" value="VAZ85836.1"/>
    <property type="molecule type" value="Genomic_DNA"/>
</dbReference>
<dbReference type="EMBL" id="UPHM01000126">
    <property type="protein sequence ID" value="VAZ99690.1"/>
    <property type="molecule type" value="Genomic_DNA"/>
</dbReference>
<proteinExistence type="predicted"/>
<dbReference type="Proteomes" id="UP000271464">
    <property type="component" value="Unassembled WGS sequence"/>
</dbReference>
<sequence>MTAGAAGAAGAARAAWDTTVMTGAAGPAVATQSTLTSRSVKYRSAVAARAAFPAGLSRRGAVQAGAPVESGAEDRIGDAVWGFRWRVNRRIEPGRSGTSNAAGPASPAIAEQPSVTANSAGPAGEGANATCPADTA</sequence>
<comment type="caution">
    <text evidence="2">The sequence shown here is derived from an EMBL/GenBank/DDBJ whole genome shotgun (WGS) entry which is preliminary data.</text>
</comment>
<dbReference type="Proteomes" id="UP000279331">
    <property type="component" value="Unassembled WGS sequence"/>
</dbReference>
<keyword evidence="4" id="KW-1185">Reference proteome</keyword>
<evidence type="ECO:0000313" key="5">
    <source>
        <dbReference type="Proteomes" id="UP000279331"/>
    </source>
</evidence>
<gene>
    <name evidence="2" type="ORF">LAUMK42_04674</name>
    <name evidence="3" type="ORF">LAUMK4_04691</name>
</gene>
<dbReference type="AlphaFoldDB" id="A0AB38UZS0"/>
<evidence type="ECO:0000313" key="4">
    <source>
        <dbReference type="Proteomes" id="UP000271464"/>
    </source>
</evidence>